<dbReference type="Proteomes" id="UP000215914">
    <property type="component" value="Chromosome 8"/>
</dbReference>
<evidence type="ECO:0000313" key="3">
    <source>
        <dbReference type="Proteomes" id="UP000215914"/>
    </source>
</evidence>
<reference evidence="2" key="2">
    <citation type="submission" date="2017-02" db="EMBL/GenBank/DDBJ databases">
        <title>Sunflower complete genome.</title>
        <authorList>
            <person name="Langlade N."/>
            <person name="Munos S."/>
        </authorList>
    </citation>
    <scope>NUCLEOTIDE SEQUENCE [LARGE SCALE GENOMIC DNA]</scope>
    <source>
        <tissue evidence="2">Leaves</tissue>
    </source>
</reference>
<dbReference type="EMBL" id="CM007897">
    <property type="protein sequence ID" value="OTG18658.1"/>
    <property type="molecule type" value="Genomic_DNA"/>
</dbReference>
<accession>A0A251U5N5</accession>
<keyword evidence="3" id="KW-1185">Reference proteome</keyword>
<dbReference type="InParanoid" id="A0A251U5N5"/>
<protein>
    <submittedName>
        <fullName evidence="1">Beta-fructofuranosidase</fullName>
        <ecNumber evidence="1">3.2.1.26</ecNumber>
    </submittedName>
    <submittedName>
        <fullName evidence="2">Putative glycosyl hydrolase</fullName>
    </submittedName>
</protein>
<sequence length="57" mass="6597">MKHTDRKTVTQNSDGFHKILNVNLFQKKSTGDNKSFPRAVWLDGSGRQLIQWPVEEI</sequence>
<organism evidence="2 3">
    <name type="scientific">Helianthus annuus</name>
    <name type="common">Common sunflower</name>
    <dbReference type="NCBI Taxonomy" id="4232"/>
    <lineage>
        <taxon>Eukaryota</taxon>
        <taxon>Viridiplantae</taxon>
        <taxon>Streptophyta</taxon>
        <taxon>Embryophyta</taxon>
        <taxon>Tracheophyta</taxon>
        <taxon>Spermatophyta</taxon>
        <taxon>Magnoliopsida</taxon>
        <taxon>eudicotyledons</taxon>
        <taxon>Gunneridae</taxon>
        <taxon>Pentapetalae</taxon>
        <taxon>asterids</taxon>
        <taxon>campanulids</taxon>
        <taxon>Asterales</taxon>
        <taxon>Asteraceae</taxon>
        <taxon>Asteroideae</taxon>
        <taxon>Heliantheae alliance</taxon>
        <taxon>Heliantheae</taxon>
        <taxon>Helianthus</taxon>
    </lineage>
</organism>
<name>A0A251U5N5_HELAN</name>
<reference evidence="1" key="3">
    <citation type="submission" date="2020-06" db="EMBL/GenBank/DDBJ databases">
        <title>Helianthus annuus Genome sequencing and assembly Release 2.</title>
        <authorList>
            <person name="Gouzy J."/>
            <person name="Langlade N."/>
            <person name="Munos S."/>
        </authorList>
    </citation>
    <scope>NUCLEOTIDE SEQUENCE</scope>
    <source>
        <tissue evidence="1">Leaves</tissue>
    </source>
</reference>
<keyword evidence="1" id="KW-0326">Glycosidase</keyword>
<dbReference type="Gramene" id="mRNA:HanXRQr2_Chr08g0340881">
    <property type="protein sequence ID" value="mRNA:HanXRQr2_Chr08g0340881"/>
    <property type="gene ID" value="HanXRQr2_Chr08g0340881"/>
</dbReference>
<keyword evidence="2" id="KW-0378">Hydrolase</keyword>
<gene>
    <name evidence="2" type="ORF">HannXRQ_Chr08g0225431</name>
    <name evidence="1" type="ORF">HanXRQr2_Chr08g0340881</name>
</gene>
<proteinExistence type="predicted"/>
<dbReference type="AlphaFoldDB" id="A0A251U5N5"/>
<evidence type="ECO:0000313" key="1">
    <source>
        <dbReference type="EMBL" id="KAF5795540.1"/>
    </source>
</evidence>
<dbReference type="GO" id="GO:0004564">
    <property type="term" value="F:beta-fructofuranosidase activity"/>
    <property type="evidence" value="ECO:0007669"/>
    <property type="project" value="UniProtKB-EC"/>
</dbReference>
<reference evidence="1 3" key="1">
    <citation type="journal article" date="2017" name="Nature">
        <title>The sunflower genome provides insights into oil metabolism, flowering and Asterid evolution.</title>
        <authorList>
            <person name="Badouin H."/>
            <person name="Gouzy J."/>
            <person name="Grassa C.J."/>
            <person name="Murat F."/>
            <person name="Staton S.E."/>
            <person name="Cottret L."/>
            <person name="Lelandais-Briere C."/>
            <person name="Owens G.L."/>
            <person name="Carrere S."/>
            <person name="Mayjonade B."/>
            <person name="Legrand L."/>
            <person name="Gill N."/>
            <person name="Kane N.C."/>
            <person name="Bowers J.E."/>
            <person name="Hubner S."/>
            <person name="Bellec A."/>
            <person name="Berard A."/>
            <person name="Berges H."/>
            <person name="Blanchet N."/>
            <person name="Boniface M.C."/>
            <person name="Brunel D."/>
            <person name="Catrice O."/>
            <person name="Chaidir N."/>
            <person name="Claudel C."/>
            <person name="Donnadieu C."/>
            <person name="Faraut T."/>
            <person name="Fievet G."/>
            <person name="Helmstetter N."/>
            <person name="King M."/>
            <person name="Knapp S.J."/>
            <person name="Lai Z."/>
            <person name="Le Paslier M.C."/>
            <person name="Lippi Y."/>
            <person name="Lorenzon L."/>
            <person name="Mandel J.R."/>
            <person name="Marage G."/>
            <person name="Marchand G."/>
            <person name="Marquand E."/>
            <person name="Bret-Mestries E."/>
            <person name="Morien E."/>
            <person name="Nambeesan S."/>
            <person name="Nguyen T."/>
            <person name="Pegot-Espagnet P."/>
            <person name="Pouilly N."/>
            <person name="Raftis F."/>
            <person name="Sallet E."/>
            <person name="Schiex T."/>
            <person name="Thomas J."/>
            <person name="Vandecasteele C."/>
            <person name="Vares D."/>
            <person name="Vear F."/>
            <person name="Vautrin S."/>
            <person name="Crespi M."/>
            <person name="Mangin B."/>
            <person name="Burke J.M."/>
            <person name="Salse J."/>
            <person name="Munos S."/>
            <person name="Vincourt P."/>
            <person name="Rieseberg L.H."/>
            <person name="Langlade N.B."/>
        </authorList>
    </citation>
    <scope>NUCLEOTIDE SEQUENCE [LARGE SCALE GENOMIC DNA]</scope>
    <source>
        <strain evidence="3">cv. SF193</strain>
        <tissue evidence="1">Leaves</tissue>
    </source>
</reference>
<evidence type="ECO:0000313" key="2">
    <source>
        <dbReference type="EMBL" id="OTG18658.1"/>
    </source>
</evidence>
<dbReference type="EMBL" id="MNCJ02000323">
    <property type="protein sequence ID" value="KAF5795540.1"/>
    <property type="molecule type" value="Genomic_DNA"/>
</dbReference>
<dbReference type="EC" id="3.2.1.26" evidence="1"/>